<reference evidence="2" key="1">
    <citation type="journal article" date="2020" name="Fungal Divers.">
        <title>Resolving the Mortierellaceae phylogeny through synthesis of multi-gene phylogenetics and phylogenomics.</title>
        <authorList>
            <person name="Vandepol N."/>
            <person name="Liber J."/>
            <person name="Desiro A."/>
            <person name="Na H."/>
            <person name="Kennedy M."/>
            <person name="Barry K."/>
            <person name="Grigoriev I.V."/>
            <person name="Miller A.N."/>
            <person name="O'Donnell K."/>
            <person name="Stajich J.E."/>
            <person name="Bonito G."/>
        </authorList>
    </citation>
    <scope>NUCLEOTIDE SEQUENCE</scope>
    <source>
        <strain evidence="2">MES-2147</strain>
    </source>
</reference>
<gene>
    <name evidence="2" type="ORF">BGZ65_011726</name>
</gene>
<keyword evidence="3" id="KW-1185">Reference proteome</keyword>
<proteinExistence type="predicted"/>
<evidence type="ECO:0000256" key="1">
    <source>
        <dbReference type="SAM" id="MobiDB-lite"/>
    </source>
</evidence>
<protein>
    <submittedName>
        <fullName evidence="2">Uncharacterized protein</fullName>
    </submittedName>
</protein>
<sequence length="184" mass="20582">MDIFFSRVETIEDAATSNDLVDDVFRGVVTATSRCLKERTTGKQPLERVTPSYRTSGNKYMTKEFEPPSFSADQEAESASSRKRRAKTKGKDVVKKPKIQDRQRQKVVRNPASRRDRQEADGETAPKKGSKRNVGNMVGDVLDGNYQKVTLNIGTINPRLQCGMEKNYDANECKDVNQYASGPG</sequence>
<name>A0A9P6IRG1_9FUNG</name>
<dbReference type="Proteomes" id="UP000749646">
    <property type="component" value="Unassembled WGS sequence"/>
</dbReference>
<accession>A0A9P6IRG1</accession>
<dbReference type="EMBL" id="JAAAHW010008274">
    <property type="protein sequence ID" value="KAF9944685.1"/>
    <property type="molecule type" value="Genomic_DNA"/>
</dbReference>
<feature type="region of interest" description="Disordered" evidence="1">
    <location>
        <begin position="38"/>
        <end position="138"/>
    </location>
</feature>
<organism evidence="2 3">
    <name type="scientific">Modicella reniformis</name>
    <dbReference type="NCBI Taxonomy" id="1440133"/>
    <lineage>
        <taxon>Eukaryota</taxon>
        <taxon>Fungi</taxon>
        <taxon>Fungi incertae sedis</taxon>
        <taxon>Mucoromycota</taxon>
        <taxon>Mortierellomycotina</taxon>
        <taxon>Mortierellomycetes</taxon>
        <taxon>Mortierellales</taxon>
        <taxon>Mortierellaceae</taxon>
        <taxon>Modicella</taxon>
    </lineage>
</organism>
<dbReference type="AlphaFoldDB" id="A0A9P6IRG1"/>
<feature type="compositionally biased region" description="Basic and acidic residues" evidence="1">
    <location>
        <begin position="113"/>
        <end position="126"/>
    </location>
</feature>
<comment type="caution">
    <text evidence="2">The sequence shown here is derived from an EMBL/GenBank/DDBJ whole genome shotgun (WGS) entry which is preliminary data.</text>
</comment>
<evidence type="ECO:0000313" key="3">
    <source>
        <dbReference type="Proteomes" id="UP000749646"/>
    </source>
</evidence>
<feature type="compositionally biased region" description="Basic and acidic residues" evidence="1">
    <location>
        <begin position="89"/>
        <end position="104"/>
    </location>
</feature>
<evidence type="ECO:0000313" key="2">
    <source>
        <dbReference type="EMBL" id="KAF9944685.1"/>
    </source>
</evidence>